<accession>A0A0J7XVZ2</accession>
<dbReference type="STRING" id="1420583.V473_13715"/>
<dbReference type="Pfam" id="PF07715">
    <property type="entry name" value="Plug"/>
    <property type="match status" value="1"/>
</dbReference>
<evidence type="ECO:0000256" key="4">
    <source>
        <dbReference type="ARBA" id="ARBA00022452"/>
    </source>
</evidence>
<dbReference type="PROSITE" id="PS52016">
    <property type="entry name" value="TONB_DEPENDENT_REC_3"/>
    <property type="match status" value="1"/>
</dbReference>
<name>A0A0J7XVZ2_9SPHN</name>
<evidence type="ECO:0000256" key="11">
    <source>
        <dbReference type="ARBA" id="ARBA00023237"/>
    </source>
</evidence>
<dbReference type="InterPro" id="IPR036942">
    <property type="entry name" value="Beta-barrel_TonB_sf"/>
</dbReference>
<reference evidence="17 18" key="1">
    <citation type="journal article" date="2015" name="G3 (Bethesda)">
        <title>Insights into Ongoing Evolution of the Hexachlorocyclohexane Catabolic Pathway from Comparative Genomics of Ten Sphingomonadaceae Strains.</title>
        <authorList>
            <person name="Pearce S.L."/>
            <person name="Oakeshott J.G."/>
            <person name="Pandey G."/>
        </authorList>
    </citation>
    <scope>NUCLEOTIDE SEQUENCE [LARGE SCALE GENOMIC DNA]</scope>
    <source>
        <strain evidence="17 18">LL01</strain>
    </source>
</reference>
<evidence type="ECO:0000256" key="13">
    <source>
        <dbReference type="RuleBase" id="RU003357"/>
    </source>
</evidence>
<evidence type="ECO:0000256" key="2">
    <source>
        <dbReference type="ARBA" id="ARBA00009810"/>
    </source>
</evidence>
<protein>
    <submittedName>
        <fullName evidence="17">TonB-denpendent receptor</fullName>
    </submittedName>
</protein>
<dbReference type="RefSeq" id="WP_066604369.1">
    <property type="nucleotide sequence ID" value="NZ_KQ130434.1"/>
</dbReference>
<dbReference type="InterPro" id="IPR010105">
    <property type="entry name" value="TonB_sidphr_rcpt"/>
</dbReference>
<comment type="subcellular location">
    <subcellularLocation>
        <location evidence="1 12">Cell outer membrane</location>
        <topology evidence="1 12">Multi-pass membrane protein</topology>
    </subcellularLocation>
</comment>
<keyword evidence="9 12" id="KW-0472">Membrane</keyword>
<feature type="domain" description="TonB-dependent receptor plug" evidence="16">
    <location>
        <begin position="62"/>
        <end position="161"/>
    </location>
</feature>
<evidence type="ECO:0000256" key="12">
    <source>
        <dbReference type="PROSITE-ProRule" id="PRU01360"/>
    </source>
</evidence>
<keyword evidence="11 12" id="KW-0998">Cell outer membrane</keyword>
<dbReference type="Proteomes" id="UP000052232">
    <property type="component" value="Unassembled WGS sequence"/>
</dbReference>
<evidence type="ECO:0000256" key="8">
    <source>
        <dbReference type="ARBA" id="ARBA00023077"/>
    </source>
</evidence>
<dbReference type="PANTHER" id="PTHR32552">
    <property type="entry name" value="FERRICHROME IRON RECEPTOR-RELATED"/>
    <property type="match status" value="1"/>
</dbReference>
<dbReference type="InterPro" id="IPR037066">
    <property type="entry name" value="Plug_dom_sf"/>
</dbReference>
<keyword evidence="8 13" id="KW-0798">TonB box</keyword>
<dbReference type="PANTHER" id="PTHR32552:SF83">
    <property type="entry name" value="BLR3904 PROTEIN"/>
    <property type="match status" value="1"/>
</dbReference>
<evidence type="ECO:0000256" key="9">
    <source>
        <dbReference type="ARBA" id="ARBA00023136"/>
    </source>
</evidence>
<keyword evidence="6 14" id="KW-0732">Signal</keyword>
<evidence type="ECO:0000313" key="17">
    <source>
        <dbReference type="EMBL" id="KMS55774.1"/>
    </source>
</evidence>
<dbReference type="SUPFAM" id="SSF56935">
    <property type="entry name" value="Porins"/>
    <property type="match status" value="1"/>
</dbReference>
<dbReference type="GO" id="GO:0015891">
    <property type="term" value="P:siderophore transport"/>
    <property type="evidence" value="ECO:0007669"/>
    <property type="project" value="InterPro"/>
</dbReference>
<dbReference type="GO" id="GO:0015344">
    <property type="term" value="F:siderophore uptake transmembrane transporter activity"/>
    <property type="evidence" value="ECO:0007669"/>
    <property type="project" value="TreeGrafter"/>
</dbReference>
<keyword evidence="5 12" id="KW-0812">Transmembrane</keyword>
<dbReference type="InterPro" id="IPR000531">
    <property type="entry name" value="Beta-barrel_TonB"/>
</dbReference>
<evidence type="ECO:0000256" key="7">
    <source>
        <dbReference type="ARBA" id="ARBA00023065"/>
    </source>
</evidence>
<feature type="domain" description="TonB-dependent receptor-like beta-barrel" evidence="15">
    <location>
        <begin position="237"/>
        <end position="735"/>
    </location>
</feature>
<dbReference type="InterPro" id="IPR012910">
    <property type="entry name" value="Plug_dom"/>
</dbReference>
<gene>
    <name evidence="17" type="ORF">V473_13715</name>
</gene>
<dbReference type="Gene3D" id="2.170.130.10">
    <property type="entry name" value="TonB-dependent receptor, plug domain"/>
    <property type="match status" value="1"/>
</dbReference>
<dbReference type="Gene3D" id="2.40.170.20">
    <property type="entry name" value="TonB-dependent receptor, beta-barrel domain"/>
    <property type="match status" value="1"/>
</dbReference>
<feature type="signal peptide" evidence="14">
    <location>
        <begin position="1"/>
        <end position="27"/>
    </location>
</feature>
<evidence type="ECO:0000256" key="10">
    <source>
        <dbReference type="ARBA" id="ARBA00023170"/>
    </source>
</evidence>
<evidence type="ECO:0000256" key="6">
    <source>
        <dbReference type="ARBA" id="ARBA00022729"/>
    </source>
</evidence>
<dbReference type="InterPro" id="IPR039426">
    <property type="entry name" value="TonB-dep_rcpt-like"/>
</dbReference>
<dbReference type="GO" id="GO:0038023">
    <property type="term" value="F:signaling receptor activity"/>
    <property type="evidence" value="ECO:0007669"/>
    <property type="project" value="InterPro"/>
</dbReference>
<keyword evidence="3 12" id="KW-0813">Transport</keyword>
<evidence type="ECO:0000259" key="16">
    <source>
        <dbReference type="Pfam" id="PF07715"/>
    </source>
</evidence>
<dbReference type="FunFam" id="2.170.130.10:FF:000001">
    <property type="entry name" value="Catecholate siderophore TonB-dependent receptor"/>
    <property type="match status" value="1"/>
</dbReference>
<evidence type="ECO:0000256" key="3">
    <source>
        <dbReference type="ARBA" id="ARBA00022448"/>
    </source>
</evidence>
<keyword evidence="10 17" id="KW-0675">Receptor</keyword>
<dbReference type="Pfam" id="PF00593">
    <property type="entry name" value="TonB_dep_Rec_b-barrel"/>
    <property type="match status" value="1"/>
</dbReference>
<evidence type="ECO:0000256" key="14">
    <source>
        <dbReference type="SAM" id="SignalP"/>
    </source>
</evidence>
<comment type="caution">
    <text evidence="17">The sequence shown here is derived from an EMBL/GenBank/DDBJ whole genome shotgun (WGS) entry which is preliminary data.</text>
</comment>
<feature type="chain" id="PRO_5005291619" evidence="14">
    <location>
        <begin position="28"/>
        <end position="772"/>
    </location>
</feature>
<dbReference type="PATRIC" id="fig|1420583.3.peg.2551"/>
<evidence type="ECO:0000256" key="5">
    <source>
        <dbReference type="ARBA" id="ARBA00022692"/>
    </source>
</evidence>
<evidence type="ECO:0000259" key="15">
    <source>
        <dbReference type="Pfam" id="PF00593"/>
    </source>
</evidence>
<dbReference type="AlphaFoldDB" id="A0A0J7XVZ2"/>
<dbReference type="PROSITE" id="PS51257">
    <property type="entry name" value="PROKAR_LIPOPROTEIN"/>
    <property type="match status" value="1"/>
</dbReference>
<dbReference type="EMBL" id="JACT01000002">
    <property type="protein sequence ID" value="KMS55774.1"/>
    <property type="molecule type" value="Genomic_DNA"/>
</dbReference>
<keyword evidence="18" id="KW-1185">Reference proteome</keyword>
<comment type="similarity">
    <text evidence="2 12 13">Belongs to the TonB-dependent receptor family.</text>
</comment>
<dbReference type="NCBIfam" id="TIGR01783">
    <property type="entry name" value="TonB-siderophor"/>
    <property type="match status" value="1"/>
</dbReference>
<evidence type="ECO:0000256" key="1">
    <source>
        <dbReference type="ARBA" id="ARBA00004571"/>
    </source>
</evidence>
<dbReference type="GO" id="GO:0009279">
    <property type="term" value="C:cell outer membrane"/>
    <property type="evidence" value="ECO:0007669"/>
    <property type="project" value="UniProtKB-SubCell"/>
</dbReference>
<keyword evidence="7" id="KW-0406">Ion transport</keyword>
<keyword evidence="4 12" id="KW-1134">Transmembrane beta strand</keyword>
<dbReference type="CDD" id="cd01347">
    <property type="entry name" value="ligand_gated_channel"/>
    <property type="match status" value="1"/>
</dbReference>
<sequence>MSKSVSMTSFLAMGCVGVMAFATTANAQEAEQGPRLGGMTVTDTAIEDAPARQESPKATRPVRDTPQTITILTNTVIEQQNLLTLRDVLSTVPGITFGAGEGGGGYGDSITLRGYSANTDITTDGVRDSAQYSRTDSFNTEQIEVTNGANSVTAGSGSVGGSINIVTKRPKADTQVVANAGIGTDNYYRAAIDANVRASEFIAFRINAMAHKNDVPGRDVEDYKRWGVAPSITFGIESPTRLTLQYLHQEDENTPQYGAPYVAALGGLLPGADSTDYFGYRNVDTQETNVDQLTAIFEHDFSDTVSIRNLTRWQDVTQFTVVNPPQGTYCLANGALPNGDACPATVPAGYYLPSGPRGTTRDSRNQLAFNQLDLRAVANTGGIEHTIVLGTAVTWEKYDLRSGNSLRNADGTAAFSAYPLMNVANPNAIVTGPDGFTYGSNIYTGPVNFIPTAAQTGELENYAVYLFDTMKLTDQFELTGGLRYEKNKGSYRADTIVGATATSMGTVTPGTTFRNEDDLFSYRVGLNYKPVEAISLYAAYGNSKTPSKTSVNGSCTAASCNVKPESAVNYEIGAKAELGEGVLLTAALFRNERSNFRVTGIVSDDNPLGEMQLDGKSRVDGVALGANGQITPNWTVTANYTYLDSKIIQSVADGEVDPLSGAELTNVPTHSGSFFTTYALPFGLKIGYGFTYQGKFDLNSATTGAIYQVDDYLIHNAMLAYDFTPGLSAQLNVKNFTDKTYYTGVRNGAQTSAQWARVGEGRAAILTLGYKF</sequence>
<evidence type="ECO:0000313" key="18">
    <source>
        <dbReference type="Proteomes" id="UP000052232"/>
    </source>
</evidence>
<organism evidence="17 18">
    <name type="scientific">Sphingobium cupriresistens LL01</name>
    <dbReference type="NCBI Taxonomy" id="1420583"/>
    <lineage>
        <taxon>Bacteria</taxon>
        <taxon>Pseudomonadati</taxon>
        <taxon>Pseudomonadota</taxon>
        <taxon>Alphaproteobacteria</taxon>
        <taxon>Sphingomonadales</taxon>
        <taxon>Sphingomonadaceae</taxon>
        <taxon>Sphingobium</taxon>
    </lineage>
</organism>
<proteinExistence type="inferred from homology"/>